<protein>
    <submittedName>
        <fullName evidence="1">Uncharacterized protein</fullName>
    </submittedName>
</protein>
<proteinExistence type="predicted"/>
<accession>A0A8T1GT98</accession>
<gene>
    <name evidence="1" type="ORF">PC129_g24012</name>
</gene>
<dbReference type="EMBL" id="RCMV01003153">
    <property type="protein sequence ID" value="KAG3199750.1"/>
    <property type="molecule type" value="Genomic_DNA"/>
</dbReference>
<dbReference type="Proteomes" id="UP000760860">
    <property type="component" value="Unassembled WGS sequence"/>
</dbReference>
<organism evidence="1 2">
    <name type="scientific">Phytophthora cactorum</name>
    <dbReference type="NCBI Taxonomy" id="29920"/>
    <lineage>
        <taxon>Eukaryota</taxon>
        <taxon>Sar</taxon>
        <taxon>Stramenopiles</taxon>
        <taxon>Oomycota</taxon>
        <taxon>Peronosporomycetes</taxon>
        <taxon>Peronosporales</taxon>
        <taxon>Peronosporaceae</taxon>
        <taxon>Phytophthora</taxon>
    </lineage>
</organism>
<evidence type="ECO:0000313" key="1">
    <source>
        <dbReference type="EMBL" id="KAG3199750.1"/>
    </source>
</evidence>
<comment type="caution">
    <text evidence="1">The sequence shown here is derived from an EMBL/GenBank/DDBJ whole genome shotgun (WGS) entry which is preliminary data.</text>
</comment>
<sequence>MKQNSTCGDDLKTLTTQVWMTVDEYRQKNPKISEAELRFKMSESDLILYDIPTVTNNLMINDLIKSGKSDNGTSMAAKHNVYTWLRMSLFLASFGWDPTDLSTIFSEFLQTICGPTQFMGEVDDGNEAATLGMSALHKAFKNSTLSWTKKGDGAVIINFKSKDTKDVTVNIMSAGDKIDEVDLKAGGTA</sequence>
<name>A0A8T1GT98_9STRA</name>
<dbReference type="AlphaFoldDB" id="A0A8T1GT98"/>
<evidence type="ECO:0000313" key="2">
    <source>
        <dbReference type="Proteomes" id="UP000760860"/>
    </source>
</evidence>
<reference evidence="1" key="1">
    <citation type="submission" date="2018-05" db="EMBL/GenBank/DDBJ databases">
        <title>Effector identification in a new, highly contiguous assembly of the strawberry crown rot pathogen Phytophthora cactorum.</title>
        <authorList>
            <person name="Armitage A.D."/>
            <person name="Nellist C.F."/>
            <person name="Bates H."/>
            <person name="Vickerstaff R.J."/>
            <person name="Harrison R.J."/>
        </authorList>
    </citation>
    <scope>NUCLEOTIDE SEQUENCE</scope>
    <source>
        <strain evidence="1">P421</strain>
    </source>
</reference>